<evidence type="ECO:0000313" key="3">
    <source>
        <dbReference type="Proteomes" id="UP000250179"/>
    </source>
</evidence>
<keyword evidence="1" id="KW-0472">Membrane</keyword>
<gene>
    <name evidence="2" type="ORF">A3L09_02420</name>
</gene>
<dbReference type="EMBL" id="CP014862">
    <property type="protein sequence ID" value="ASJ02200.1"/>
    <property type="molecule type" value="Genomic_DNA"/>
</dbReference>
<keyword evidence="3" id="KW-1185">Reference proteome</keyword>
<sequence>MIKATAYSLKALLVVPLVLGLVDAVLAVPGAGELISSYFPFISPRILLLSLFGALFVSASVLGSTARIIKFLSWIYVIPPILVLGVFNRVMEYFGVNLSPWGLNLTYLAYLVVSLPLAHTLDDTVKRANRLEEWGVEGYDGALHGVLGSVVLLLLSAGVLSLLYYKEVALSVSLPPYSLTVVVFVLGLAALVGFLPGHARKTVAFVKAKVELGPAYEVSVSEIWGNTVLTIKDYGNRQLREFTYSFDLNGKPPDSVLLMRDGVERKVRKVRDVVVDGVRYVVYSNERSEAI</sequence>
<feature type="transmembrane region" description="Helical" evidence="1">
    <location>
        <begin position="71"/>
        <end position="91"/>
    </location>
</feature>
<dbReference type="OrthoDB" id="387560at2157"/>
<accession>A0A2Z2M754</accession>
<feature type="transmembrane region" description="Helical" evidence="1">
    <location>
        <begin position="103"/>
        <end position="121"/>
    </location>
</feature>
<feature type="transmembrane region" description="Helical" evidence="1">
    <location>
        <begin position="142"/>
        <end position="165"/>
    </location>
</feature>
<dbReference type="GeneID" id="33319229"/>
<name>A0A2Z2M754_THEPR</name>
<proteinExistence type="predicted"/>
<feature type="transmembrane region" description="Helical" evidence="1">
    <location>
        <begin position="177"/>
        <end position="195"/>
    </location>
</feature>
<evidence type="ECO:0000256" key="1">
    <source>
        <dbReference type="SAM" id="Phobius"/>
    </source>
</evidence>
<keyword evidence="1" id="KW-0812">Transmembrane</keyword>
<feature type="transmembrane region" description="Helical" evidence="1">
    <location>
        <begin position="37"/>
        <end position="59"/>
    </location>
</feature>
<organism evidence="2 3">
    <name type="scientific">Thermococcus profundus</name>
    <dbReference type="NCBI Taxonomy" id="49899"/>
    <lineage>
        <taxon>Archaea</taxon>
        <taxon>Methanobacteriati</taxon>
        <taxon>Methanobacteriota</taxon>
        <taxon>Thermococci</taxon>
        <taxon>Thermococcales</taxon>
        <taxon>Thermococcaceae</taxon>
        <taxon>Thermococcus</taxon>
    </lineage>
</organism>
<reference evidence="2 3" key="1">
    <citation type="submission" date="2016-03" db="EMBL/GenBank/DDBJ databases">
        <title>Complete genome sequence of Thermococcus profundus strain DT5432.</title>
        <authorList>
            <person name="Oger P.M."/>
        </authorList>
    </citation>
    <scope>NUCLEOTIDE SEQUENCE [LARGE SCALE GENOMIC DNA]</scope>
    <source>
        <strain evidence="2 3">DT 5432</strain>
    </source>
</reference>
<protein>
    <submittedName>
        <fullName evidence="2">Uncharacterized protein</fullName>
    </submittedName>
</protein>
<dbReference type="RefSeq" id="WP_088857465.1">
    <property type="nucleotide sequence ID" value="NZ_CP014862.1"/>
</dbReference>
<dbReference type="Proteomes" id="UP000250179">
    <property type="component" value="Chromosome"/>
</dbReference>
<keyword evidence="1" id="KW-1133">Transmembrane helix</keyword>
<dbReference type="KEGG" id="tprf:A3L09_02420"/>
<dbReference type="AlphaFoldDB" id="A0A2Z2M754"/>
<evidence type="ECO:0000313" key="2">
    <source>
        <dbReference type="EMBL" id="ASJ02200.1"/>
    </source>
</evidence>